<keyword evidence="1" id="KW-0175">Coiled coil</keyword>
<dbReference type="InterPro" id="IPR039889">
    <property type="entry name" value="CCD33"/>
</dbReference>
<evidence type="ECO:0000256" key="1">
    <source>
        <dbReference type="SAM" id="Coils"/>
    </source>
</evidence>
<proteinExistence type="predicted"/>
<accession>A0A7L3BW99</accession>
<name>A0A7L3BW99_PELUR</name>
<reference evidence="3 4" key="1">
    <citation type="submission" date="2019-09" db="EMBL/GenBank/DDBJ databases">
        <title>Bird 10,000 Genomes (B10K) Project - Family phase.</title>
        <authorList>
            <person name="Zhang G."/>
        </authorList>
    </citation>
    <scope>NUCLEOTIDE SEQUENCE [LARGE SCALE GENOMIC DNA]</scope>
    <source>
        <strain evidence="3">B10K-DU-012-45</strain>
    </source>
</reference>
<comment type="caution">
    <text evidence="3">The sequence shown here is derived from an EMBL/GenBank/DDBJ whole genome shotgun (WGS) entry which is preliminary data.</text>
</comment>
<dbReference type="Proteomes" id="UP000555367">
    <property type="component" value="Unassembled WGS sequence"/>
</dbReference>
<dbReference type="EMBL" id="VZTQ01003826">
    <property type="protein sequence ID" value="NXT34080.1"/>
    <property type="molecule type" value="Genomic_DNA"/>
</dbReference>
<feature type="region of interest" description="Disordered" evidence="2">
    <location>
        <begin position="756"/>
        <end position="783"/>
    </location>
</feature>
<evidence type="ECO:0000313" key="4">
    <source>
        <dbReference type="Proteomes" id="UP000555367"/>
    </source>
</evidence>
<keyword evidence="4" id="KW-1185">Reference proteome</keyword>
<dbReference type="PANTHER" id="PTHR21623">
    <property type="entry name" value="SPERIOLIN-BINDING FACTOR"/>
    <property type="match status" value="1"/>
</dbReference>
<feature type="region of interest" description="Disordered" evidence="2">
    <location>
        <begin position="196"/>
        <end position="266"/>
    </location>
</feature>
<feature type="coiled-coil region" evidence="1">
    <location>
        <begin position="666"/>
        <end position="755"/>
    </location>
</feature>
<protein>
    <submittedName>
        <fullName evidence="3">CCD33 protein</fullName>
    </submittedName>
</protein>
<gene>
    <name evidence="3" type="primary">Ccdc33</name>
    <name evidence="3" type="ORF">PELURI_R03095</name>
</gene>
<organism evidence="3 4">
    <name type="scientific">Pelecanoides urinatrix</name>
    <name type="common">Common diving petrel</name>
    <name type="synonym">Procellaria urinatrix</name>
    <dbReference type="NCBI Taxonomy" id="37079"/>
    <lineage>
        <taxon>Eukaryota</taxon>
        <taxon>Metazoa</taxon>
        <taxon>Chordata</taxon>
        <taxon>Craniata</taxon>
        <taxon>Vertebrata</taxon>
        <taxon>Euteleostomi</taxon>
        <taxon>Archelosauria</taxon>
        <taxon>Archosauria</taxon>
        <taxon>Dinosauria</taxon>
        <taxon>Saurischia</taxon>
        <taxon>Theropoda</taxon>
        <taxon>Coelurosauria</taxon>
        <taxon>Aves</taxon>
        <taxon>Neognathae</taxon>
        <taxon>Neoaves</taxon>
        <taxon>Aequornithes</taxon>
        <taxon>Procellariiformes</taxon>
        <taxon>Procellariidae</taxon>
        <taxon>Pelecanoides</taxon>
    </lineage>
</organism>
<dbReference type="PANTHER" id="PTHR21623:SF2">
    <property type="entry name" value="COILED-COIL DOMAIN-CONTAINING PROTEIN 33"/>
    <property type="match status" value="1"/>
</dbReference>
<evidence type="ECO:0000256" key="2">
    <source>
        <dbReference type="SAM" id="MobiDB-lite"/>
    </source>
</evidence>
<feature type="compositionally biased region" description="Basic and acidic residues" evidence="2">
    <location>
        <begin position="248"/>
        <end position="257"/>
    </location>
</feature>
<evidence type="ECO:0000313" key="3">
    <source>
        <dbReference type="EMBL" id="NXT34080.1"/>
    </source>
</evidence>
<sequence length="876" mass="95682">VPMAGKAGEPRIPLALQRSRLKAEEKTLDFEFEVVSAQFNRQGRYALRLTVENPLLQGAGVGVQLRINSGQVIQSSTGTTDTTQQSDLNQICSFQRRKFTFTLPRGFCKNDKNHDVRLHIEALRFPGRTERMKRSRRVGEAFFAIYPRTNQPRMKLSAGRDEDWYHYSAVTALLRVGSEQPAMHCGRLAFTATLHEHRSPTAPASSPPPSPGTREEDQQAASPTLDIPVPSRSLRTPESAYHSLPTEGRARSPEVGEPRFGGQRSCARAKQEQTGLLRTGFDPRVARWSHIGTSWSKSKKGEVSVAFRGVFGNQHSPASVSPPSFPSIAGPGLPGQEVAETCTELPARALGALFGCFHWTNSPFLAKRDGFGHAGGNGRSVGWMGTGLCLLQKATPCLPSRHQAQTFMMLVPTKINLLLGSFPWRPAGLTHLSGASRSLLGSAPSRRAAVRTRGWPQPWGRQERRWGLATSALLVPPMLPWNQPLYGVAKEDEGGSFLLLPVPFVVFLRVALGRGGCCAKTSAQISASALTPRRRASICPAEPVGDSLALASAPVPPPSPQNQGGEFGNVISHPCPGERSHVGSGPPTIGVKLTICSHQGASGSALGWQEVSSYRLALKRMAGDLLSLRQHVTSLEVENGHLRRSLASQEGLGHAPLADDVAWALAATLKRKLVASTAEMRRLKNRVQQLQNELIRKNDREKDLVLLQRAHQQQQATLRRFQEKVAKTKSLEETVQQQEKVIKAMERALQKQLARAGRSAEKPASGGVQDTSQCPLPPHPAGEALSGEVYTVLLAENRRLRKELAKPPDPSSPIAPRPPALLGGFGDAEKLSLLARLEEAQARGRVLERQLEEAARRWGREKQELGTRLLEREHGF</sequence>
<feature type="non-terminal residue" evidence="3">
    <location>
        <position position="876"/>
    </location>
</feature>
<feature type="non-terminal residue" evidence="3">
    <location>
        <position position="1"/>
    </location>
</feature>
<dbReference type="GO" id="GO:0005777">
    <property type="term" value="C:peroxisome"/>
    <property type="evidence" value="ECO:0007669"/>
    <property type="project" value="TreeGrafter"/>
</dbReference>
<dbReference type="OrthoDB" id="552574at2759"/>
<dbReference type="AlphaFoldDB" id="A0A7L3BW99"/>